<accession>A0ABZ0TVB0</accession>
<name>A0ABZ0TVB0_9SPHI</name>
<keyword evidence="1" id="KW-0732">Signal</keyword>
<evidence type="ECO:0000256" key="1">
    <source>
        <dbReference type="SAM" id="SignalP"/>
    </source>
</evidence>
<feature type="signal peptide" evidence="1">
    <location>
        <begin position="1"/>
        <end position="19"/>
    </location>
</feature>
<sequence>MKKQLLAFAFLLPGVAAFAQKIPYTNCKNCWVVDSLGNHRVVLTFNGTGKAAKAVIPWRRRDTDPENKRIIIQDAKTKQKITNIKLGTINRESGELVFEPTSGKGTYYVYYMPYKNEGRSNYPKGVYLKPENLASETWLNGLGANIPAASVKEFQSIDAFNSFYPMEVIATKSETDALTGKHKGEKFMLFPEDRLNSIRMTKDLPQRWIERGPQNKYAATAQRGENFSFQLGVYALQNLDDIKITFSDLKTASGKTIPASAIFCINTGGTAYDGSPLNKTVNVAAGDIQALWCGVDVPANAVPAIYNGKASISINGKPAKEIQLAITVNKTLAKNGGVDEPWKMTRLGWLNSTMAQKNTVIAPYTPLQVKNNTIDLLGRKVEVNADGFPKQIQTFFTPEMTEVTSEPNNLLTEALHFHFIKPDGKNIKLKSQGLQFTKQEPGTVQWKAISANDSLLMEVSASLEFDGFMAYTVKIKALQDISFKDITMHIPFKRNVAKYMMGLGQKGGYRPENFEWKWDVAHKNQDGAWIGNVNAGLQYSLRDEKYVRPLNTNFYLQKPLILPSSWGNGDKGGIKVIDDGKAVLANNYSGERKLSKGDELYYNFTLLITPFHTINTDFQWATRFYHSYRPIDTIKKAGATVINIHHATAINPNINYPFIAWKSMKAYDDSAHAAGLKVKIYNTIRELSNHAYETFALRSLGHEIYSSGKGGGFSWLQEHVGDDYIAAWFVPEIKDAAIINSGMNRWHNYYVEGMNWLTQNVGIDGIYLDDVAFDRVTMKRVKRVLTKDGHPGIIDLHSANQYNKSDGFNNSANLYMEHFPYLNRLWFGEYFDYEKNNPDFFLTEVSGVPFGLMGEMLQGGGNKWRGMVYGMTNRMPWSDGADPRPIWRAWDDFGMKGTKMIGYWVDDNPVKTDHEKVLATVYKKDGAAMVSIASWEDTDTEIQLKIDWKKLGIDPAKATITAPEIRTFQPAKTFGLNDKIPVEKAKGWLLIIR</sequence>
<evidence type="ECO:0000259" key="2">
    <source>
        <dbReference type="Pfam" id="PF19543"/>
    </source>
</evidence>
<reference evidence="3 4" key="1">
    <citation type="submission" date="2023-11" db="EMBL/GenBank/DDBJ databases">
        <title>Analysis of the Genomes of Mucilaginibacter gossypii cycad 4 and M. sabulilitoris SNA2: microbes with the potential for plant growth promotion.</title>
        <authorList>
            <person name="Hirsch A.M."/>
            <person name="Humm E."/>
            <person name="Rubbi M."/>
            <person name="Del Vecchio G."/>
            <person name="Ha S.M."/>
            <person name="Pellegrini M."/>
            <person name="Gunsalus R.P."/>
        </authorList>
    </citation>
    <scope>NUCLEOTIDE SEQUENCE [LARGE SCALE GENOMIC DNA]</scope>
    <source>
        <strain evidence="3 4">SNA2</strain>
    </source>
</reference>
<keyword evidence="4" id="KW-1185">Reference proteome</keyword>
<dbReference type="Pfam" id="PF19543">
    <property type="entry name" value="GH123_N"/>
    <property type="match status" value="1"/>
</dbReference>
<proteinExistence type="predicted"/>
<evidence type="ECO:0000313" key="3">
    <source>
        <dbReference type="EMBL" id="WPU96083.1"/>
    </source>
</evidence>
<feature type="domain" description="Glycoside hydrolase 123-like N-terminal" evidence="2">
    <location>
        <begin position="30"/>
        <end position="993"/>
    </location>
</feature>
<evidence type="ECO:0000313" key="4">
    <source>
        <dbReference type="Proteomes" id="UP001324380"/>
    </source>
</evidence>
<dbReference type="RefSeq" id="WP_321565186.1">
    <property type="nucleotide sequence ID" value="NZ_CP139558.1"/>
</dbReference>
<protein>
    <submittedName>
        <fullName evidence="3">DUF6067 family protein</fullName>
    </submittedName>
</protein>
<dbReference type="EMBL" id="CP139558">
    <property type="protein sequence ID" value="WPU96083.1"/>
    <property type="molecule type" value="Genomic_DNA"/>
</dbReference>
<organism evidence="3 4">
    <name type="scientific">Mucilaginibacter sabulilitoris</name>
    <dbReference type="NCBI Taxonomy" id="1173583"/>
    <lineage>
        <taxon>Bacteria</taxon>
        <taxon>Pseudomonadati</taxon>
        <taxon>Bacteroidota</taxon>
        <taxon>Sphingobacteriia</taxon>
        <taxon>Sphingobacteriales</taxon>
        <taxon>Sphingobacteriaceae</taxon>
        <taxon>Mucilaginibacter</taxon>
    </lineage>
</organism>
<feature type="chain" id="PRO_5045348502" evidence="1">
    <location>
        <begin position="20"/>
        <end position="993"/>
    </location>
</feature>
<dbReference type="Proteomes" id="UP001324380">
    <property type="component" value="Chromosome"/>
</dbReference>
<dbReference type="InterPro" id="IPR045711">
    <property type="entry name" value="GH123-like_N"/>
</dbReference>
<gene>
    <name evidence="3" type="ORF">SNE25_11180</name>
</gene>